<dbReference type="Proteomes" id="UP000324222">
    <property type="component" value="Unassembled WGS sequence"/>
</dbReference>
<evidence type="ECO:0000256" key="1">
    <source>
        <dbReference type="SAM" id="MobiDB-lite"/>
    </source>
</evidence>
<proteinExistence type="predicted"/>
<gene>
    <name evidence="2" type="ORF">E2C01_016414</name>
</gene>
<dbReference type="AlphaFoldDB" id="A0A5B7DNZ8"/>
<evidence type="ECO:0000313" key="3">
    <source>
        <dbReference type="Proteomes" id="UP000324222"/>
    </source>
</evidence>
<feature type="compositionally biased region" description="Basic and acidic residues" evidence="1">
    <location>
        <begin position="14"/>
        <end position="24"/>
    </location>
</feature>
<name>A0A5B7DNZ8_PORTR</name>
<sequence length="108" mass="11723">MATPNPVSFSPSGERSRNVPRDSCHPLAKNIPPAGCPKHRPGPPLSHHHSESCPVLAPSCLATPRYLPTASPQTPPAPHKTLIVSPYKILCPTTVHVQMMRNPFQTHD</sequence>
<comment type="caution">
    <text evidence="2">The sequence shown here is derived from an EMBL/GenBank/DDBJ whole genome shotgun (WGS) entry which is preliminary data.</text>
</comment>
<feature type="compositionally biased region" description="Polar residues" evidence="1">
    <location>
        <begin position="1"/>
        <end position="13"/>
    </location>
</feature>
<evidence type="ECO:0000313" key="2">
    <source>
        <dbReference type="EMBL" id="MPC23371.1"/>
    </source>
</evidence>
<accession>A0A5B7DNZ8</accession>
<dbReference type="EMBL" id="VSRR010001198">
    <property type="protein sequence ID" value="MPC23371.1"/>
    <property type="molecule type" value="Genomic_DNA"/>
</dbReference>
<feature type="region of interest" description="Disordered" evidence="1">
    <location>
        <begin position="1"/>
        <end position="52"/>
    </location>
</feature>
<reference evidence="2 3" key="1">
    <citation type="submission" date="2019-05" db="EMBL/GenBank/DDBJ databases">
        <title>Another draft genome of Portunus trituberculatus and its Hox gene families provides insights of decapod evolution.</title>
        <authorList>
            <person name="Jeong J.-H."/>
            <person name="Song I."/>
            <person name="Kim S."/>
            <person name="Choi T."/>
            <person name="Kim D."/>
            <person name="Ryu S."/>
            <person name="Kim W."/>
        </authorList>
    </citation>
    <scope>NUCLEOTIDE SEQUENCE [LARGE SCALE GENOMIC DNA]</scope>
    <source>
        <tissue evidence="2">Muscle</tissue>
    </source>
</reference>
<organism evidence="2 3">
    <name type="scientific">Portunus trituberculatus</name>
    <name type="common">Swimming crab</name>
    <name type="synonym">Neptunus trituberculatus</name>
    <dbReference type="NCBI Taxonomy" id="210409"/>
    <lineage>
        <taxon>Eukaryota</taxon>
        <taxon>Metazoa</taxon>
        <taxon>Ecdysozoa</taxon>
        <taxon>Arthropoda</taxon>
        <taxon>Crustacea</taxon>
        <taxon>Multicrustacea</taxon>
        <taxon>Malacostraca</taxon>
        <taxon>Eumalacostraca</taxon>
        <taxon>Eucarida</taxon>
        <taxon>Decapoda</taxon>
        <taxon>Pleocyemata</taxon>
        <taxon>Brachyura</taxon>
        <taxon>Eubrachyura</taxon>
        <taxon>Portunoidea</taxon>
        <taxon>Portunidae</taxon>
        <taxon>Portuninae</taxon>
        <taxon>Portunus</taxon>
    </lineage>
</organism>
<keyword evidence="3" id="KW-1185">Reference proteome</keyword>
<protein>
    <submittedName>
        <fullName evidence="2">Uncharacterized protein</fullName>
    </submittedName>
</protein>